<dbReference type="Proteomes" id="UP000011599">
    <property type="component" value="Unassembled WGS sequence"/>
</dbReference>
<dbReference type="EMBL" id="AOHW01000038">
    <property type="protein sequence ID" value="ELY39113.1"/>
    <property type="molecule type" value="Genomic_DNA"/>
</dbReference>
<dbReference type="PATRIC" id="fig|1114856.3.peg.3038"/>
<protein>
    <submittedName>
        <fullName evidence="2">Uncharacterized protein</fullName>
    </submittedName>
</protein>
<reference evidence="2 3" key="1">
    <citation type="journal article" date="2014" name="PLoS Genet.">
        <title>Phylogenetically driven sequencing of extremely halophilic archaea reveals strategies for static and dynamic osmo-response.</title>
        <authorList>
            <person name="Becker E.A."/>
            <person name="Seitzer P.M."/>
            <person name="Tritt A."/>
            <person name="Larsen D."/>
            <person name="Krusor M."/>
            <person name="Yao A.I."/>
            <person name="Wu D."/>
            <person name="Madern D."/>
            <person name="Eisen J.A."/>
            <person name="Darling A.E."/>
            <person name="Facciotti M.T."/>
        </authorList>
    </citation>
    <scope>NUCLEOTIDE SEQUENCE [LARGE SCALE GENOMIC DNA]</scope>
    <source>
        <strain evidence="2 3">GA33</strain>
    </source>
</reference>
<name>L9VS81_9EURY</name>
<evidence type="ECO:0000313" key="2">
    <source>
        <dbReference type="EMBL" id="ELY39113.1"/>
    </source>
</evidence>
<keyword evidence="3" id="KW-1185">Reference proteome</keyword>
<feature type="region of interest" description="Disordered" evidence="1">
    <location>
        <begin position="1"/>
        <end position="85"/>
    </location>
</feature>
<evidence type="ECO:0000313" key="3">
    <source>
        <dbReference type="Proteomes" id="UP000011599"/>
    </source>
</evidence>
<gene>
    <name evidence="2" type="ORF">C496_14687</name>
</gene>
<comment type="caution">
    <text evidence="2">The sequence shown here is derived from an EMBL/GenBank/DDBJ whole genome shotgun (WGS) entry which is preliminary data.</text>
</comment>
<sequence>MEGATDGDTIEAPSRAVPTRPSAGHGSVPEEAVWTRDYGGGFGSDGVDDSYSSPSTSLHTVRRAMRSGRSSAATRPLLLDIDASR</sequence>
<accession>L9VS81</accession>
<evidence type="ECO:0000256" key="1">
    <source>
        <dbReference type="SAM" id="MobiDB-lite"/>
    </source>
</evidence>
<organism evidence="2 3">
    <name type="scientific">Natronorubrum tibetense GA33</name>
    <dbReference type="NCBI Taxonomy" id="1114856"/>
    <lineage>
        <taxon>Archaea</taxon>
        <taxon>Methanobacteriati</taxon>
        <taxon>Methanobacteriota</taxon>
        <taxon>Stenosarchaea group</taxon>
        <taxon>Halobacteria</taxon>
        <taxon>Halobacteriales</taxon>
        <taxon>Natrialbaceae</taxon>
        <taxon>Natronorubrum</taxon>
    </lineage>
</organism>
<dbReference type="AlphaFoldDB" id="L9VS81"/>
<proteinExistence type="predicted"/>